<dbReference type="AlphaFoldDB" id="A0A235B4A2"/>
<accession>A0A235B4A2</accession>
<feature type="transmembrane region" description="Helical" evidence="8">
    <location>
        <begin position="26"/>
        <end position="45"/>
    </location>
</feature>
<dbReference type="CDD" id="cd13610">
    <property type="entry name" value="PBP2_ChoS"/>
    <property type="match status" value="1"/>
</dbReference>
<protein>
    <submittedName>
        <fullName evidence="10">Glycine/betaine ABC transporter permease</fullName>
    </submittedName>
</protein>
<dbReference type="InterPro" id="IPR007210">
    <property type="entry name" value="ABC_Gly_betaine_transp_sub-bd"/>
</dbReference>
<feature type="transmembrane region" description="Helical" evidence="8">
    <location>
        <begin position="57"/>
        <end position="77"/>
    </location>
</feature>
<dbReference type="FunFam" id="1.10.3720.10:FF:000001">
    <property type="entry name" value="Glycine betaine ABC transporter, permease"/>
    <property type="match status" value="1"/>
</dbReference>
<comment type="subcellular location">
    <subcellularLocation>
        <location evidence="8">Cell membrane</location>
        <topology evidence="8">Multi-pass membrane protein</topology>
    </subcellularLocation>
    <subcellularLocation>
        <location evidence="1">Membrane</location>
        <topology evidence="1">Multi-pass membrane protein</topology>
    </subcellularLocation>
</comment>
<dbReference type="Gene3D" id="3.40.190.120">
    <property type="entry name" value="Osmoprotection protein (prox), domain 2"/>
    <property type="match status" value="1"/>
</dbReference>
<dbReference type="RefSeq" id="WP_094265352.1">
    <property type="nucleotide sequence ID" value="NZ_NOWF01000009.1"/>
</dbReference>
<evidence type="ECO:0000259" key="9">
    <source>
        <dbReference type="PROSITE" id="PS50928"/>
    </source>
</evidence>
<dbReference type="PROSITE" id="PS50928">
    <property type="entry name" value="ABC_TM1"/>
    <property type="match status" value="1"/>
</dbReference>
<dbReference type="InterPro" id="IPR051204">
    <property type="entry name" value="ABC_transp_perm/SBD"/>
</dbReference>
<evidence type="ECO:0000256" key="3">
    <source>
        <dbReference type="ARBA" id="ARBA00022692"/>
    </source>
</evidence>
<evidence type="ECO:0000256" key="5">
    <source>
        <dbReference type="ARBA" id="ARBA00023136"/>
    </source>
</evidence>
<dbReference type="InterPro" id="IPR035906">
    <property type="entry name" value="MetI-like_sf"/>
</dbReference>
<dbReference type="InterPro" id="IPR000515">
    <property type="entry name" value="MetI-like"/>
</dbReference>
<dbReference type="Pfam" id="PF00528">
    <property type="entry name" value="BPD_transp_1"/>
    <property type="match status" value="1"/>
</dbReference>
<name>A0A235B4A2_9BACL</name>
<evidence type="ECO:0000256" key="1">
    <source>
        <dbReference type="ARBA" id="ARBA00004141"/>
    </source>
</evidence>
<sequence>MSLFQEWWSLVDKRSDVLMETTWEHLQLSLISLLLAVLVALPLGVFLTRRRRIAEPVIGMAAVMQTIPSLALLGFMIPLIGIGKIPAVIALTVYALLPILRNTYTGIKEVDPALIEAATGMGMSSFRRLRTVELPLAMPVIMAGIRTAMVLIVGTATLAALIGAGGLGDLILLGIQRADNGYILLGAIPAALLAILFDGILRFTEKRSRTGRFRPILAVLMVAVLAVAAPLAMQGKKENVVIGGKLGAEPENLIHMYKLLIEEETDLSVTLKPGLGGTDFLFNALEKGDIDIYPEFTGTVLSSLLKEDLPNTDTEEVYRQAKKGLEEKYQMELLKPMVYNNTYVLAVREETADRYGLKTISDLKPYEDQLKAGFTFEFKDREDGYRGIQKKYDLDLSRIRTMDAGLRAKALQSGQVDVIDAYSTDGYMIQYRLVELEDDKNLFPPYQGAPLIRKETLENHPKLEEVLNRLAGKITEDEMRKMNYRVDYRDEDPAEVAREYLLDQGLIR</sequence>
<feature type="transmembrane region" description="Helical" evidence="8">
    <location>
        <begin position="136"/>
        <end position="162"/>
    </location>
</feature>
<evidence type="ECO:0000256" key="8">
    <source>
        <dbReference type="RuleBase" id="RU363032"/>
    </source>
</evidence>
<organism evidence="10 11">
    <name type="scientific">Paludifilum halophilum</name>
    <dbReference type="NCBI Taxonomy" id="1642702"/>
    <lineage>
        <taxon>Bacteria</taxon>
        <taxon>Bacillati</taxon>
        <taxon>Bacillota</taxon>
        <taxon>Bacilli</taxon>
        <taxon>Bacillales</taxon>
        <taxon>Thermoactinomycetaceae</taxon>
        <taxon>Paludifilum</taxon>
    </lineage>
</organism>
<dbReference type="GO" id="GO:0031460">
    <property type="term" value="P:glycine betaine transport"/>
    <property type="evidence" value="ECO:0007669"/>
    <property type="project" value="TreeGrafter"/>
</dbReference>
<dbReference type="InterPro" id="IPR058089">
    <property type="entry name" value="EgtUBC_SBD"/>
</dbReference>
<evidence type="ECO:0000256" key="2">
    <source>
        <dbReference type="ARBA" id="ARBA00022448"/>
    </source>
</evidence>
<keyword evidence="3 8" id="KW-0812">Transmembrane</keyword>
<dbReference type="Gene3D" id="3.40.190.10">
    <property type="entry name" value="Periplasmic binding protein-like II"/>
    <property type="match status" value="1"/>
</dbReference>
<dbReference type="SUPFAM" id="SSF53850">
    <property type="entry name" value="Periplasmic binding protein-like II"/>
    <property type="match status" value="1"/>
</dbReference>
<dbReference type="CDD" id="cd06261">
    <property type="entry name" value="TM_PBP2"/>
    <property type="match status" value="1"/>
</dbReference>
<feature type="transmembrane region" description="Helical" evidence="8">
    <location>
        <begin position="182"/>
        <end position="201"/>
    </location>
</feature>
<keyword evidence="2 8" id="KW-0813">Transport</keyword>
<feature type="transmembrane region" description="Helical" evidence="8">
    <location>
        <begin position="213"/>
        <end position="233"/>
    </location>
</feature>
<evidence type="ECO:0000313" key="10">
    <source>
        <dbReference type="EMBL" id="OYD06789.1"/>
    </source>
</evidence>
<keyword evidence="4 8" id="KW-1133">Transmembrane helix</keyword>
<dbReference type="OrthoDB" id="9801163at2"/>
<reference evidence="10 11" key="1">
    <citation type="submission" date="2017-07" db="EMBL/GenBank/DDBJ databases">
        <title>The genome sequence of Paludifilum halophilum highlights mechanisms for microbial adaptation to high salt environemnts.</title>
        <authorList>
            <person name="Belbahri L."/>
        </authorList>
    </citation>
    <scope>NUCLEOTIDE SEQUENCE [LARGE SCALE GENOMIC DNA]</scope>
    <source>
        <strain evidence="10 11">DSM 102817</strain>
    </source>
</reference>
<dbReference type="Pfam" id="PF04069">
    <property type="entry name" value="OpuAC"/>
    <property type="match status" value="1"/>
</dbReference>
<dbReference type="GO" id="GO:0022857">
    <property type="term" value="F:transmembrane transporter activity"/>
    <property type="evidence" value="ECO:0007669"/>
    <property type="project" value="InterPro"/>
</dbReference>
<evidence type="ECO:0000313" key="11">
    <source>
        <dbReference type="Proteomes" id="UP000215459"/>
    </source>
</evidence>
<comment type="similarity">
    <text evidence="7">In the N-terminal section; belongs to the binding-protein-dependent transport system permease family.</text>
</comment>
<dbReference type="SUPFAM" id="SSF161098">
    <property type="entry name" value="MetI-like"/>
    <property type="match status" value="1"/>
</dbReference>
<dbReference type="Proteomes" id="UP000215459">
    <property type="component" value="Unassembled WGS sequence"/>
</dbReference>
<feature type="domain" description="ABC transmembrane type-1" evidence="9">
    <location>
        <begin position="22"/>
        <end position="201"/>
    </location>
</feature>
<evidence type="ECO:0000256" key="6">
    <source>
        <dbReference type="ARBA" id="ARBA00035642"/>
    </source>
</evidence>
<dbReference type="EMBL" id="NOWF01000009">
    <property type="protein sequence ID" value="OYD06789.1"/>
    <property type="molecule type" value="Genomic_DNA"/>
</dbReference>
<evidence type="ECO:0000256" key="4">
    <source>
        <dbReference type="ARBA" id="ARBA00022989"/>
    </source>
</evidence>
<dbReference type="PANTHER" id="PTHR30177">
    <property type="entry name" value="GLYCINE BETAINE/L-PROLINE TRANSPORT SYSTEM PERMEASE PROTEIN PROW"/>
    <property type="match status" value="1"/>
</dbReference>
<evidence type="ECO:0000256" key="7">
    <source>
        <dbReference type="ARBA" id="ARBA00035652"/>
    </source>
</evidence>
<proteinExistence type="inferred from homology"/>
<comment type="similarity">
    <text evidence="6">In the C-terminal section; belongs to the OsmX family.</text>
</comment>
<feature type="transmembrane region" description="Helical" evidence="8">
    <location>
        <begin position="83"/>
        <end position="100"/>
    </location>
</feature>
<dbReference type="PANTHER" id="PTHR30177:SF4">
    <property type="entry name" value="OSMOPROTECTANT IMPORT PERMEASE PROTEIN OSMW"/>
    <property type="match status" value="1"/>
</dbReference>
<comment type="caution">
    <text evidence="10">The sequence shown here is derived from an EMBL/GenBank/DDBJ whole genome shotgun (WGS) entry which is preliminary data.</text>
</comment>
<keyword evidence="11" id="KW-1185">Reference proteome</keyword>
<dbReference type="Gene3D" id="1.10.3720.10">
    <property type="entry name" value="MetI-like"/>
    <property type="match status" value="1"/>
</dbReference>
<gene>
    <name evidence="10" type="ORF">CHM34_14645</name>
</gene>
<keyword evidence="5 8" id="KW-0472">Membrane</keyword>
<comment type="similarity">
    <text evidence="8">Belongs to the binding-protein-dependent transport system permease family.</text>
</comment>
<dbReference type="GO" id="GO:0043190">
    <property type="term" value="C:ATP-binding cassette (ABC) transporter complex"/>
    <property type="evidence" value="ECO:0007669"/>
    <property type="project" value="InterPro"/>
</dbReference>